<evidence type="ECO:0000256" key="1">
    <source>
        <dbReference type="SAM" id="MobiDB-lite"/>
    </source>
</evidence>
<sequence length="91" mass="10252">MTGKNQQIISSALIVISSALIGINATFIIISSGKLRINSNKLRIWYTNKSKRKQKKIFKRNIFKENGGGDAHIRVRTRGNTTTATNEKFED</sequence>
<gene>
    <name evidence="3" type="ORF">E5333_11110</name>
</gene>
<dbReference type="Proteomes" id="UP000306630">
    <property type="component" value="Unassembled WGS sequence"/>
</dbReference>
<accession>A0A4S2FRC5</accession>
<dbReference type="AlphaFoldDB" id="A0A4S2FRC5"/>
<keyword evidence="2" id="KW-1133">Transmembrane helix</keyword>
<keyword evidence="2" id="KW-0472">Membrane</keyword>
<protein>
    <submittedName>
        <fullName evidence="3">Uncharacterized protein</fullName>
    </submittedName>
</protein>
<feature type="compositionally biased region" description="Polar residues" evidence="1">
    <location>
        <begin position="78"/>
        <end position="91"/>
    </location>
</feature>
<feature type="region of interest" description="Disordered" evidence="1">
    <location>
        <begin position="69"/>
        <end position="91"/>
    </location>
</feature>
<evidence type="ECO:0000313" key="4">
    <source>
        <dbReference type="Proteomes" id="UP000306630"/>
    </source>
</evidence>
<feature type="transmembrane region" description="Helical" evidence="2">
    <location>
        <begin position="12"/>
        <end position="33"/>
    </location>
</feature>
<name>A0A4S2FRC5_9BACT</name>
<evidence type="ECO:0000313" key="3">
    <source>
        <dbReference type="EMBL" id="TGY71723.1"/>
    </source>
</evidence>
<organism evidence="3 4">
    <name type="scientific">Muribaculum intestinale</name>
    <dbReference type="NCBI Taxonomy" id="1796646"/>
    <lineage>
        <taxon>Bacteria</taxon>
        <taxon>Pseudomonadati</taxon>
        <taxon>Bacteroidota</taxon>
        <taxon>Bacteroidia</taxon>
        <taxon>Bacteroidales</taxon>
        <taxon>Muribaculaceae</taxon>
        <taxon>Muribaculum</taxon>
    </lineage>
</organism>
<dbReference type="RefSeq" id="WP_135993629.1">
    <property type="nucleotide sequence ID" value="NZ_SRYD01000047.1"/>
</dbReference>
<evidence type="ECO:0000256" key="2">
    <source>
        <dbReference type="SAM" id="Phobius"/>
    </source>
</evidence>
<keyword evidence="2" id="KW-0812">Transmembrane</keyword>
<proteinExistence type="predicted"/>
<dbReference type="EMBL" id="SRYD01000047">
    <property type="protein sequence ID" value="TGY71723.1"/>
    <property type="molecule type" value="Genomic_DNA"/>
</dbReference>
<reference evidence="3 4" key="1">
    <citation type="submission" date="2019-04" db="EMBL/GenBank/DDBJ databases">
        <title>Microbes associate with the intestines of laboratory mice.</title>
        <authorList>
            <person name="Navarre W."/>
            <person name="Wong E."/>
            <person name="Huang K."/>
            <person name="Tropini C."/>
            <person name="Ng K."/>
            <person name="Yu B."/>
        </authorList>
    </citation>
    <scope>NUCLEOTIDE SEQUENCE [LARGE SCALE GENOMIC DNA]</scope>
    <source>
        <strain evidence="3 4">NM06_A21</strain>
    </source>
</reference>
<comment type="caution">
    <text evidence="3">The sequence shown here is derived from an EMBL/GenBank/DDBJ whole genome shotgun (WGS) entry which is preliminary data.</text>
</comment>